<organism evidence="3 4">
    <name type="scientific">Desulfatibacillum alkenivorans DSM 16219</name>
    <dbReference type="NCBI Taxonomy" id="1121393"/>
    <lineage>
        <taxon>Bacteria</taxon>
        <taxon>Pseudomonadati</taxon>
        <taxon>Thermodesulfobacteriota</taxon>
        <taxon>Desulfobacteria</taxon>
        <taxon>Desulfobacterales</taxon>
        <taxon>Desulfatibacillaceae</taxon>
        <taxon>Desulfatibacillum</taxon>
    </lineage>
</organism>
<proteinExistence type="predicted"/>
<dbReference type="AlphaFoldDB" id="A0A1M6J9Y7"/>
<dbReference type="Pfam" id="PF13690">
    <property type="entry name" value="CheX"/>
    <property type="match status" value="1"/>
</dbReference>
<dbReference type="OrthoDB" id="9790435at2"/>
<dbReference type="EMBL" id="FQZU01000007">
    <property type="protein sequence ID" value="SHJ43515.1"/>
    <property type="molecule type" value="Genomic_DNA"/>
</dbReference>
<feature type="domain" description="Chemotaxis phosphatase CheX-like" evidence="2">
    <location>
        <begin position="42"/>
        <end position="138"/>
    </location>
</feature>
<evidence type="ECO:0000313" key="3">
    <source>
        <dbReference type="EMBL" id="SHJ43515.1"/>
    </source>
</evidence>
<dbReference type="InterPro" id="IPR038756">
    <property type="entry name" value="CheX-like"/>
</dbReference>
<gene>
    <name evidence="3" type="ORF">SAMN02745216_01671</name>
</gene>
<sequence length="153" mass="16397">MDVKVINPFITATLNVLDTMAMTKAKAENLYIKQDEVATGDVTAVIGLSGDTRGTVSVSFSEECALAIVSKMLGEQIDSLNEDIKDAVGEIGNMISGQARVKLEELGRVLYAAVPTVVTGKNHSINHITTYPIVAIPFVTDDGSFTIEVCFEE</sequence>
<keyword evidence="4" id="KW-1185">Reference proteome</keyword>
<dbReference type="PANTHER" id="PTHR39452">
    <property type="entry name" value="CHEY-P PHOSPHATASE CHEX"/>
    <property type="match status" value="1"/>
</dbReference>
<dbReference type="RefSeq" id="WP_073474860.1">
    <property type="nucleotide sequence ID" value="NZ_FQZU01000007.1"/>
</dbReference>
<evidence type="ECO:0000313" key="4">
    <source>
        <dbReference type="Proteomes" id="UP000183994"/>
    </source>
</evidence>
<dbReference type="GO" id="GO:0006935">
    <property type="term" value="P:chemotaxis"/>
    <property type="evidence" value="ECO:0007669"/>
    <property type="project" value="UniProtKB-KW"/>
</dbReference>
<protein>
    <submittedName>
        <fullName evidence="3">Chemotaxis protein CheX</fullName>
    </submittedName>
</protein>
<reference evidence="4" key="1">
    <citation type="submission" date="2016-11" db="EMBL/GenBank/DDBJ databases">
        <authorList>
            <person name="Varghese N."/>
            <person name="Submissions S."/>
        </authorList>
    </citation>
    <scope>NUCLEOTIDE SEQUENCE [LARGE SCALE GENOMIC DNA]</scope>
    <source>
        <strain evidence="4">DSM 16219</strain>
    </source>
</reference>
<name>A0A1M6J9Y7_9BACT</name>
<dbReference type="SUPFAM" id="SSF103039">
    <property type="entry name" value="CheC-like"/>
    <property type="match status" value="1"/>
</dbReference>
<dbReference type="Proteomes" id="UP000183994">
    <property type="component" value="Unassembled WGS sequence"/>
</dbReference>
<dbReference type="Gene3D" id="3.40.1550.10">
    <property type="entry name" value="CheC-like"/>
    <property type="match status" value="1"/>
</dbReference>
<evidence type="ECO:0000259" key="2">
    <source>
        <dbReference type="Pfam" id="PF13690"/>
    </source>
</evidence>
<dbReference type="InterPro" id="IPR028051">
    <property type="entry name" value="CheX-like_dom"/>
</dbReference>
<dbReference type="InterPro" id="IPR028976">
    <property type="entry name" value="CheC-like_sf"/>
</dbReference>
<accession>A0A1M6J9Y7</accession>
<keyword evidence="1" id="KW-0145">Chemotaxis</keyword>
<evidence type="ECO:0000256" key="1">
    <source>
        <dbReference type="ARBA" id="ARBA00022500"/>
    </source>
</evidence>
<dbReference type="STRING" id="1121393.SAMN02745216_01671"/>
<dbReference type="CDD" id="cd17906">
    <property type="entry name" value="CheX"/>
    <property type="match status" value="1"/>
</dbReference>
<dbReference type="PANTHER" id="PTHR39452:SF1">
    <property type="entry name" value="CHEY-P PHOSPHATASE CHEX"/>
    <property type="match status" value="1"/>
</dbReference>